<feature type="domain" description="ABC transporter" evidence="5">
    <location>
        <begin position="6"/>
        <end position="238"/>
    </location>
</feature>
<dbReference type="PANTHER" id="PTHR43335:SF4">
    <property type="entry name" value="ABC TRANSPORTER, ATP-BINDING PROTEIN"/>
    <property type="match status" value="1"/>
</dbReference>
<dbReference type="InterPro" id="IPR003593">
    <property type="entry name" value="AAA+_ATPase"/>
</dbReference>
<gene>
    <name evidence="6" type="ordered locus">Echvi_4539</name>
</gene>
<dbReference type="HOGENOM" id="CLU_000604_1_2_10"/>
<dbReference type="OrthoDB" id="977540at2"/>
<evidence type="ECO:0000256" key="4">
    <source>
        <dbReference type="ARBA" id="ARBA00022840"/>
    </source>
</evidence>
<evidence type="ECO:0000313" key="7">
    <source>
        <dbReference type="Proteomes" id="UP000010796"/>
    </source>
</evidence>
<dbReference type="PATRIC" id="fig|926556.3.peg.4797"/>
<dbReference type="Proteomes" id="UP000010796">
    <property type="component" value="Chromosome"/>
</dbReference>
<dbReference type="InterPro" id="IPR027417">
    <property type="entry name" value="P-loop_NTPase"/>
</dbReference>
<reference evidence="7" key="1">
    <citation type="submission" date="2012-02" db="EMBL/GenBank/DDBJ databases">
        <title>The complete genome of Echinicola vietnamensis DSM 17526.</title>
        <authorList>
            <person name="Lucas S."/>
            <person name="Copeland A."/>
            <person name="Lapidus A."/>
            <person name="Glavina del Rio T."/>
            <person name="Dalin E."/>
            <person name="Tice H."/>
            <person name="Bruce D."/>
            <person name="Goodwin L."/>
            <person name="Pitluck S."/>
            <person name="Peters L."/>
            <person name="Ovchinnikova G."/>
            <person name="Teshima H."/>
            <person name="Kyrpides N."/>
            <person name="Mavromatis K."/>
            <person name="Ivanova N."/>
            <person name="Brettin T."/>
            <person name="Detter J.C."/>
            <person name="Han C."/>
            <person name="Larimer F."/>
            <person name="Land M."/>
            <person name="Hauser L."/>
            <person name="Markowitz V."/>
            <person name="Cheng J.-F."/>
            <person name="Hugenholtz P."/>
            <person name="Woyke T."/>
            <person name="Wu D."/>
            <person name="Brambilla E."/>
            <person name="Klenk H.-P."/>
            <person name="Eisen J.A."/>
        </authorList>
    </citation>
    <scope>NUCLEOTIDE SEQUENCE [LARGE SCALE GENOMIC DNA]</scope>
    <source>
        <strain evidence="7">DSM 17526 / LMG 23754 / KMM 6221</strain>
    </source>
</reference>
<dbReference type="GO" id="GO:0005524">
    <property type="term" value="F:ATP binding"/>
    <property type="evidence" value="ECO:0007669"/>
    <property type="project" value="UniProtKB-KW"/>
</dbReference>
<accession>L0G593</accession>
<dbReference type="CDD" id="cd03230">
    <property type="entry name" value="ABC_DR_subfamily_A"/>
    <property type="match status" value="1"/>
</dbReference>
<evidence type="ECO:0000256" key="3">
    <source>
        <dbReference type="ARBA" id="ARBA00022741"/>
    </source>
</evidence>
<evidence type="ECO:0000256" key="2">
    <source>
        <dbReference type="ARBA" id="ARBA00022448"/>
    </source>
</evidence>
<dbReference type="eggNOG" id="COG1131">
    <property type="taxonomic scope" value="Bacteria"/>
</dbReference>
<dbReference type="RefSeq" id="WP_015268234.1">
    <property type="nucleotide sequence ID" value="NC_019904.1"/>
</dbReference>
<dbReference type="KEGG" id="evi:Echvi_4539"/>
<protein>
    <submittedName>
        <fullName evidence="6">ABC-type multidrug transport system, ATPase component</fullName>
    </submittedName>
</protein>
<keyword evidence="2" id="KW-0813">Transport</keyword>
<evidence type="ECO:0000313" key="6">
    <source>
        <dbReference type="EMBL" id="AGA80712.1"/>
    </source>
</evidence>
<comment type="similarity">
    <text evidence="1">Belongs to the ABC transporter superfamily.</text>
</comment>
<dbReference type="SMART" id="SM00382">
    <property type="entry name" value="AAA"/>
    <property type="match status" value="1"/>
</dbReference>
<evidence type="ECO:0000259" key="5">
    <source>
        <dbReference type="PROSITE" id="PS50893"/>
    </source>
</evidence>
<dbReference type="SUPFAM" id="SSF52540">
    <property type="entry name" value="P-loop containing nucleoside triphosphate hydrolases"/>
    <property type="match status" value="1"/>
</dbReference>
<dbReference type="Pfam" id="PF00005">
    <property type="entry name" value="ABC_tran"/>
    <property type="match status" value="1"/>
</dbReference>
<dbReference type="GO" id="GO:0016887">
    <property type="term" value="F:ATP hydrolysis activity"/>
    <property type="evidence" value="ECO:0007669"/>
    <property type="project" value="InterPro"/>
</dbReference>
<keyword evidence="7" id="KW-1185">Reference proteome</keyword>
<name>L0G593_ECHVK</name>
<proteinExistence type="inferred from homology"/>
<dbReference type="Gene3D" id="3.40.50.300">
    <property type="entry name" value="P-loop containing nucleotide triphosphate hydrolases"/>
    <property type="match status" value="1"/>
</dbReference>
<dbReference type="PANTHER" id="PTHR43335">
    <property type="entry name" value="ABC TRANSPORTER, ATP-BINDING PROTEIN"/>
    <property type="match status" value="1"/>
</dbReference>
<keyword evidence="3" id="KW-0547">Nucleotide-binding</keyword>
<organism evidence="6 7">
    <name type="scientific">Echinicola vietnamensis (strain DSM 17526 / LMG 23754 / KMM 6221)</name>
    <dbReference type="NCBI Taxonomy" id="926556"/>
    <lineage>
        <taxon>Bacteria</taxon>
        <taxon>Pseudomonadati</taxon>
        <taxon>Bacteroidota</taxon>
        <taxon>Cytophagia</taxon>
        <taxon>Cytophagales</taxon>
        <taxon>Cyclobacteriaceae</taxon>
        <taxon>Echinicola</taxon>
    </lineage>
</organism>
<keyword evidence="4" id="KW-0067">ATP-binding</keyword>
<dbReference type="AlphaFoldDB" id="L0G593"/>
<dbReference type="STRING" id="926556.Echvi_4539"/>
<dbReference type="EMBL" id="CP003346">
    <property type="protein sequence ID" value="AGA80712.1"/>
    <property type="molecule type" value="Genomic_DNA"/>
</dbReference>
<evidence type="ECO:0000256" key="1">
    <source>
        <dbReference type="ARBA" id="ARBA00005417"/>
    </source>
</evidence>
<dbReference type="PROSITE" id="PS50893">
    <property type="entry name" value="ABC_TRANSPORTER_2"/>
    <property type="match status" value="1"/>
</dbReference>
<dbReference type="InterPro" id="IPR003439">
    <property type="entry name" value="ABC_transporter-like_ATP-bd"/>
</dbReference>
<sequence length="322" mass="35294">MDNPIIKLSGLTKNYGAFQAVKGLNLEIGKGEIFGLLGPNGAGKTTTILMMMGLTEPTSGMAQVCGVNATTHPIMVKQKVGYMPDSVGFYDNMTAMENLMYIGELNGIPRNEIQSRALATLETVGLTGKAVDKKTRAYSRGMKQRLGLAEVLIKEPEVVVLDEPTLGIDPSGVKEFLSLISSLSRERGLTVLLSSHHLYQVQQVCDRVGIFVKGELLGEGSIHALSHKLFAQEGHGVKITLAENLEKPWKHKEDMLNLPHVQGVTLKGNVLEMVSAADVTPDAVRFMVEKGYAVTGVHKREYGLEDIYQMYFDHQKIEDKLP</sequence>